<dbReference type="SUPFAM" id="SSF53187">
    <property type="entry name" value="Zn-dependent exopeptidases"/>
    <property type="match status" value="1"/>
</dbReference>
<evidence type="ECO:0000256" key="1">
    <source>
        <dbReference type="ARBA" id="ARBA00001947"/>
    </source>
</evidence>
<dbReference type="PANTHER" id="PTHR37326:SF1">
    <property type="entry name" value="BLL3975 PROTEIN"/>
    <property type="match status" value="1"/>
</dbReference>
<dbReference type="InterPro" id="IPR053138">
    <property type="entry name" value="N-alpha-Ac-DABA_deacetylase"/>
</dbReference>
<keyword evidence="3" id="KW-0378">Hydrolase</keyword>
<keyword evidence="8" id="KW-1185">Reference proteome</keyword>
<feature type="region of interest" description="Disordered" evidence="5">
    <location>
        <begin position="1"/>
        <end position="22"/>
    </location>
</feature>
<evidence type="ECO:0000313" key="7">
    <source>
        <dbReference type="EMBL" id="RKF07531.1"/>
    </source>
</evidence>
<proteinExistence type="predicted"/>
<evidence type="ECO:0000313" key="8">
    <source>
        <dbReference type="Proteomes" id="UP000246132"/>
    </source>
</evidence>
<dbReference type="PANTHER" id="PTHR37326">
    <property type="entry name" value="BLL3975 PROTEIN"/>
    <property type="match status" value="1"/>
</dbReference>
<dbReference type="OrthoDB" id="9782876at2"/>
<comment type="caution">
    <text evidence="7">The sequence shown here is derived from an EMBL/GenBank/DDBJ whole genome shotgun (WGS) entry which is preliminary data.</text>
</comment>
<dbReference type="Proteomes" id="UP000246132">
    <property type="component" value="Unassembled WGS sequence"/>
</dbReference>
<evidence type="ECO:0000256" key="2">
    <source>
        <dbReference type="ARBA" id="ARBA00022723"/>
    </source>
</evidence>
<evidence type="ECO:0000256" key="3">
    <source>
        <dbReference type="ARBA" id="ARBA00022801"/>
    </source>
</evidence>
<dbReference type="Gene3D" id="3.40.630.10">
    <property type="entry name" value="Zn peptidases"/>
    <property type="match status" value="1"/>
</dbReference>
<dbReference type="EMBL" id="QFWV02000004">
    <property type="protein sequence ID" value="RKF07531.1"/>
    <property type="molecule type" value="Genomic_DNA"/>
</dbReference>
<feature type="domain" description="Succinylglutamate desuccinylase/Aspartoacylase catalytic" evidence="6">
    <location>
        <begin position="37"/>
        <end position="227"/>
    </location>
</feature>
<keyword evidence="4" id="KW-0862">Zinc</keyword>
<dbReference type="GO" id="GO:0046872">
    <property type="term" value="F:metal ion binding"/>
    <property type="evidence" value="ECO:0007669"/>
    <property type="project" value="UniProtKB-KW"/>
</dbReference>
<name>A0A3A8APA9_9HYPH</name>
<keyword evidence="2" id="KW-0479">Metal-binding</keyword>
<protein>
    <recommendedName>
        <fullName evidence="6">Succinylglutamate desuccinylase/Aspartoacylase catalytic domain-containing protein</fullName>
    </recommendedName>
</protein>
<evidence type="ECO:0000256" key="5">
    <source>
        <dbReference type="SAM" id="MobiDB-lite"/>
    </source>
</evidence>
<dbReference type="InterPro" id="IPR055438">
    <property type="entry name" value="AstE_AspA_cat"/>
</dbReference>
<gene>
    <name evidence="7" type="ORF">DEM25_007025</name>
</gene>
<evidence type="ECO:0000256" key="4">
    <source>
        <dbReference type="ARBA" id="ARBA00022833"/>
    </source>
</evidence>
<accession>A0A3A8APA9</accession>
<sequence length="333" mass="34367">MAANTPMQISDITGTQGVRHGIGPGDLPVSVKRQGEGPTVLLVGGTHGDEYEGQIVVAQMVRRLDALDISGTLICLPRHNPGACLAGRRTDPADAGQDINRVYGRGSATGRAKLISDFVTDAILPRADWVIDLHSGGVSHEFVVSGNVQAAVGSDDDLTMRPYLHAFGAPFSLVFDGSDHSMPHTGTLEHHAKSFGAHAVSTELGGGGRVSAASMAAARDGVMRLLGAIGLMEGGAPPPSPGPLLEMSGERHTVTCAAAGVIEPVAQLGDAVTRGQTVARLHPDDLSAPVDLTAQCTGIFACIAATGRCDADMEGNTVIGYVCETITKGWPAR</sequence>
<dbReference type="AlphaFoldDB" id="A0A3A8APA9"/>
<dbReference type="Pfam" id="PF24827">
    <property type="entry name" value="AstE_AspA_cat"/>
    <property type="match status" value="1"/>
</dbReference>
<feature type="compositionally biased region" description="Polar residues" evidence="5">
    <location>
        <begin position="1"/>
        <end position="16"/>
    </location>
</feature>
<evidence type="ECO:0000259" key="6">
    <source>
        <dbReference type="Pfam" id="PF24827"/>
    </source>
</evidence>
<comment type="cofactor">
    <cofactor evidence="1">
        <name>Zn(2+)</name>
        <dbReference type="ChEBI" id="CHEBI:29105"/>
    </cofactor>
</comment>
<organism evidence="7 8">
    <name type="scientific">Oceaniradius stylonematis</name>
    <dbReference type="NCBI Taxonomy" id="2184161"/>
    <lineage>
        <taxon>Bacteria</taxon>
        <taxon>Pseudomonadati</taxon>
        <taxon>Pseudomonadota</taxon>
        <taxon>Alphaproteobacteria</taxon>
        <taxon>Hyphomicrobiales</taxon>
        <taxon>Ahrensiaceae</taxon>
        <taxon>Oceaniradius</taxon>
    </lineage>
</organism>
<dbReference type="RefSeq" id="WP_109765669.1">
    <property type="nucleotide sequence ID" value="NZ_QFWV02000004.1"/>
</dbReference>
<reference evidence="7 8" key="1">
    <citation type="journal article" date="2018" name="Int. J. Syst. Bacteriol.">
        <title>Oceaniradius stylonemae gen. nov., sp. nov., isolated from a red alga, Stylonema cornu-cervi.</title>
        <authorList>
            <person name="Jeong S."/>
        </authorList>
    </citation>
    <scope>NUCLEOTIDE SEQUENCE [LARGE SCALE GENOMIC DNA]</scope>
    <source>
        <strain evidence="7 8">StC1</strain>
    </source>
</reference>
<dbReference type="GO" id="GO:0016788">
    <property type="term" value="F:hydrolase activity, acting on ester bonds"/>
    <property type="evidence" value="ECO:0007669"/>
    <property type="project" value="InterPro"/>
</dbReference>